<dbReference type="PATRIC" id="fig|301375.7.peg.416"/>
<dbReference type="PANTHER" id="PTHR37460">
    <property type="entry name" value="ENDONUCLEASE III"/>
    <property type="match status" value="1"/>
</dbReference>
<sequence length="143" mass="16126">MEKGIYTIILRLEADRDIVVGSLGPIHFRAGYYAYTGSARGPGGLARVERHMRVLEGKNAVQRWHIDRLLPHTTLVEVVATKTEEDLECPIARKIGEKLSFVGKFGCTDCRCASHLHFSQDQKEILEAVWYAHAQVRSGSYEK</sequence>
<dbReference type="Pfam" id="PF01986">
    <property type="entry name" value="DUF123"/>
    <property type="match status" value="1"/>
</dbReference>
<evidence type="ECO:0000313" key="1">
    <source>
        <dbReference type="EMBL" id="KUK44745.1"/>
    </source>
</evidence>
<dbReference type="Proteomes" id="UP000057043">
    <property type="component" value="Unassembled WGS sequence"/>
</dbReference>
<organism evidence="1 2">
    <name type="scientific">Methanothrix harundinacea</name>
    <dbReference type="NCBI Taxonomy" id="301375"/>
    <lineage>
        <taxon>Archaea</taxon>
        <taxon>Methanobacteriati</taxon>
        <taxon>Methanobacteriota</taxon>
        <taxon>Stenosarchaea group</taxon>
        <taxon>Methanomicrobia</taxon>
        <taxon>Methanotrichales</taxon>
        <taxon>Methanotrichaceae</taxon>
        <taxon>Methanothrix</taxon>
    </lineage>
</organism>
<gene>
    <name evidence="1" type="ORF">XD72_0850</name>
</gene>
<accession>A0A101FUL6</accession>
<reference evidence="1 2" key="1">
    <citation type="journal article" date="2015" name="MBio">
        <title>Genome-Resolved Metagenomic Analysis Reveals Roles for Candidate Phyla and Other Microbial Community Members in Biogeochemical Transformations in Oil Reservoirs.</title>
        <authorList>
            <person name="Hu P."/>
            <person name="Tom L."/>
            <person name="Singh A."/>
            <person name="Thomas B.C."/>
            <person name="Baker B.J."/>
            <person name="Piceno Y.M."/>
            <person name="Andersen G.L."/>
            <person name="Banfield J.F."/>
        </authorList>
    </citation>
    <scope>NUCLEOTIDE SEQUENCE [LARGE SCALE GENOMIC DNA]</scope>
    <source>
        <strain evidence="1">57_489</strain>
    </source>
</reference>
<protein>
    <recommendedName>
        <fullName evidence="3">GIY-YIG domain-containing protein</fullName>
    </recommendedName>
</protein>
<evidence type="ECO:0000313" key="2">
    <source>
        <dbReference type="Proteomes" id="UP000057043"/>
    </source>
</evidence>
<dbReference type="AlphaFoldDB" id="A0A101FUL6"/>
<dbReference type="InterPro" id="IPR002837">
    <property type="entry name" value="DUF123"/>
</dbReference>
<dbReference type="EMBL" id="LGFT01000016">
    <property type="protein sequence ID" value="KUK44745.1"/>
    <property type="molecule type" value="Genomic_DNA"/>
</dbReference>
<dbReference type="PANTHER" id="PTHR37460:SF1">
    <property type="entry name" value="ENDONUCLEASE III"/>
    <property type="match status" value="1"/>
</dbReference>
<name>A0A101FUL6_9EURY</name>
<proteinExistence type="predicted"/>
<evidence type="ECO:0008006" key="3">
    <source>
        <dbReference type="Google" id="ProtNLM"/>
    </source>
</evidence>
<dbReference type="CDD" id="cd10441">
    <property type="entry name" value="GIY-YIG_COG1833"/>
    <property type="match status" value="1"/>
</dbReference>
<comment type="caution">
    <text evidence="1">The sequence shown here is derived from an EMBL/GenBank/DDBJ whole genome shotgun (WGS) entry which is preliminary data.</text>
</comment>